<evidence type="ECO:0000256" key="1">
    <source>
        <dbReference type="ARBA" id="ARBA00000085"/>
    </source>
</evidence>
<dbReference type="Pfam" id="PF00072">
    <property type="entry name" value="Response_reg"/>
    <property type="match status" value="1"/>
</dbReference>
<dbReference type="InterPro" id="IPR037006">
    <property type="entry name" value="CheA-like_homodim_sf"/>
</dbReference>
<dbReference type="PROSITE" id="PS50109">
    <property type="entry name" value="HIS_KIN"/>
    <property type="match status" value="1"/>
</dbReference>
<dbReference type="AlphaFoldDB" id="A0A161XGD3"/>
<dbReference type="GO" id="GO:0006935">
    <property type="term" value="P:chemotaxis"/>
    <property type="evidence" value="ECO:0007669"/>
    <property type="project" value="InterPro"/>
</dbReference>
<feature type="modified residue" description="4-aspartylphosphate" evidence="10">
    <location>
        <position position="837"/>
    </location>
</feature>
<dbReference type="PROSITE" id="PS50110">
    <property type="entry name" value="RESPONSE_REGULATORY"/>
    <property type="match status" value="1"/>
</dbReference>
<dbReference type="InterPro" id="IPR002545">
    <property type="entry name" value="CheW-lke_dom"/>
</dbReference>
<evidence type="ECO:0000259" key="13">
    <source>
        <dbReference type="PROSITE" id="PS50110"/>
    </source>
</evidence>
<feature type="domain" description="HPt" evidence="15">
    <location>
        <begin position="1"/>
        <end position="100"/>
    </location>
</feature>
<evidence type="ECO:0000256" key="10">
    <source>
        <dbReference type="PROSITE-ProRule" id="PRU00169"/>
    </source>
</evidence>
<evidence type="ECO:0000256" key="7">
    <source>
        <dbReference type="ARBA" id="ARBA00023012"/>
    </source>
</evidence>
<dbReference type="SMART" id="SM01231">
    <property type="entry name" value="H-kinase_dim"/>
    <property type="match status" value="1"/>
</dbReference>
<keyword evidence="4 10" id="KW-0597">Phosphoprotein</keyword>
<dbReference type="Pfam" id="PF01584">
    <property type="entry name" value="CheW"/>
    <property type="match status" value="2"/>
</dbReference>
<dbReference type="PANTHER" id="PTHR43395:SF1">
    <property type="entry name" value="CHEMOTAXIS PROTEIN CHEA"/>
    <property type="match status" value="1"/>
</dbReference>
<evidence type="ECO:0000256" key="9">
    <source>
        <dbReference type="PROSITE-ProRule" id="PRU00110"/>
    </source>
</evidence>
<evidence type="ECO:0000259" key="12">
    <source>
        <dbReference type="PROSITE" id="PS50109"/>
    </source>
</evidence>
<dbReference type="CDD" id="cd00156">
    <property type="entry name" value="REC"/>
    <property type="match status" value="1"/>
</dbReference>
<evidence type="ECO:0000256" key="4">
    <source>
        <dbReference type="ARBA" id="ARBA00022553"/>
    </source>
</evidence>
<sequence length="911" mass="99911">MDDLLREFLTETNESLDVVDVELVKFEQEPNNATILDNIFRLVHTIKGTCGFLGLPRLEAIAHAAETLMGKFRDGVPVTHEAVTLVLGSIDRIKDILADLEAANGTEPDGTDRDLIDELERLSLNAEEDDMAAAMADEKAAEDEADVHQVLERPLRPGEVSLDDLERAFQEAEVEIELPTAADETEEDGKPAGGAEVPAADAQAPHEEVAKPKNPSAKGKASGQSVSNQSIRVNVETLEHLMTMVSELVLTRNQLLEIVRRHEDSEFKVPLQRLSNVTGELQEGVMKTRMQPIGNAWQKLPRIVRDLSQELNKPIGLEMIGAETELDRQVLELIKDPLTHMIRNSADHGLEEPADRVAVGKPEKGNITLSAYHEGGHIIIEVKDDGRGLNLEKIKEKALKNGVTTEAELEKMADQQIYKFIFAAGFSTATNVTSVSGRGVGMDVVRNNVELIGGSIDLRSTPGRGSSFIIKIPLTLAIVSTLIVEAGGNRYAIPQLSVVELVRVQSNSEHRIERLKDRPVLRLRSKLLPLVHMSELLGQTEDADLDEDNGFIVVMQVGSQSFGVVVDGVFHTEEIVVKPMSSMLRNINMFSGNTILGDGSVIMIVDPNGVASAMANHASGTLSDTAEDERYEQELSVIDTDAPISLLLFRAGSDEPKAVPLSLVTRLEEFDVAKIERSNGRDLVQYRGSLMPLVYVHEGAQHKSEGTQPMLVFSDNGRSMGLVVDQIVDIVEDRMNIEVVSERQGVLGSAIVRERATEVIDLGHYLPLAFDDWFMHKEVDAIAKVRKLLFIDDSAFFRNMLTPVLKAAGYEVTVCSSAQNAFELMEKGTDFSAIVTDIEMPEISGNDFCESLRRDTRFRHLPIIALSAVVTPASIEKGRQAGFDDYVAKFDRPGLLAALKDVLTNEVGVAA</sequence>
<evidence type="ECO:0000256" key="11">
    <source>
        <dbReference type="SAM" id="MobiDB-lite"/>
    </source>
</evidence>
<evidence type="ECO:0000256" key="2">
    <source>
        <dbReference type="ARBA" id="ARBA00012438"/>
    </source>
</evidence>
<dbReference type="SUPFAM" id="SSF52172">
    <property type="entry name" value="CheY-like"/>
    <property type="match status" value="1"/>
</dbReference>
<feature type="domain" description="CheW-like" evidence="14">
    <location>
        <begin position="478"/>
        <end position="616"/>
    </location>
</feature>
<dbReference type="Gene3D" id="3.40.50.2300">
    <property type="match status" value="1"/>
</dbReference>
<keyword evidence="6" id="KW-0418">Kinase</keyword>
<dbReference type="Gene3D" id="2.30.30.40">
    <property type="entry name" value="SH3 Domains"/>
    <property type="match status" value="1"/>
</dbReference>
<dbReference type="SMART" id="SM00448">
    <property type="entry name" value="REC"/>
    <property type="match status" value="1"/>
</dbReference>
<dbReference type="CDD" id="cd16916">
    <property type="entry name" value="HATPase_CheA-like"/>
    <property type="match status" value="1"/>
</dbReference>
<evidence type="ECO:0000256" key="8">
    <source>
        <dbReference type="ARBA" id="ARBA00035100"/>
    </source>
</evidence>
<feature type="domain" description="CheW-like" evidence="14">
    <location>
        <begin position="643"/>
        <end position="771"/>
    </location>
</feature>
<dbReference type="FunFam" id="3.30.565.10:FF:000016">
    <property type="entry name" value="Chemotaxis protein CheA, putative"/>
    <property type="match status" value="1"/>
</dbReference>
<dbReference type="InterPro" id="IPR004358">
    <property type="entry name" value="Sig_transdc_His_kin-like_C"/>
</dbReference>
<dbReference type="InterPro" id="IPR036641">
    <property type="entry name" value="HPT_dom_sf"/>
</dbReference>
<keyword evidence="5 16" id="KW-0808">Transferase</keyword>
<dbReference type="Gene3D" id="3.30.565.10">
    <property type="entry name" value="Histidine kinase-like ATPase, C-terminal domain"/>
    <property type="match status" value="1"/>
</dbReference>
<dbReference type="OrthoDB" id="9803176at2"/>
<dbReference type="SMART" id="SM00387">
    <property type="entry name" value="HATPase_c"/>
    <property type="match status" value="1"/>
</dbReference>
<dbReference type="EC" id="2.7.13.3" evidence="2"/>
<accession>A0A161XGD3</accession>
<feature type="domain" description="Histidine kinase" evidence="12">
    <location>
        <begin position="272"/>
        <end position="476"/>
    </location>
</feature>
<dbReference type="InterPro" id="IPR008207">
    <property type="entry name" value="Sig_transdc_His_kin_Hpt_dom"/>
</dbReference>
<comment type="function">
    <text evidence="8">Involved in the transmission of sensory signals from the chemoreceptors to the flagellar motors. CheA is autophosphorylated; it can transfer its phosphate group to either CheB or CheY.</text>
</comment>
<dbReference type="SUPFAM" id="SSF50341">
    <property type="entry name" value="CheW-like"/>
    <property type="match status" value="2"/>
</dbReference>
<feature type="modified residue" description="Phosphohistidine" evidence="9">
    <location>
        <position position="44"/>
    </location>
</feature>
<dbReference type="GO" id="GO:0000155">
    <property type="term" value="F:phosphorelay sensor kinase activity"/>
    <property type="evidence" value="ECO:0007669"/>
    <property type="project" value="InterPro"/>
</dbReference>
<dbReference type="SUPFAM" id="SSF47384">
    <property type="entry name" value="Homodimeric domain of signal transducing histidine kinase"/>
    <property type="match status" value="1"/>
</dbReference>
<evidence type="ECO:0000256" key="5">
    <source>
        <dbReference type="ARBA" id="ARBA00022679"/>
    </source>
</evidence>
<dbReference type="SUPFAM" id="SSF47226">
    <property type="entry name" value="Histidine-containing phosphotransfer domain, HPT domain"/>
    <property type="match status" value="1"/>
</dbReference>
<dbReference type="InterPro" id="IPR001789">
    <property type="entry name" value="Sig_transdc_resp-reg_receiver"/>
</dbReference>
<evidence type="ECO:0000313" key="17">
    <source>
        <dbReference type="Proteomes" id="UP000076577"/>
    </source>
</evidence>
<dbReference type="PRINTS" id="PR00344">
    <property type="entry name" value="BCTRLSENSOR"/>
</dbReference>
<dbReference type="InterPro" id="IPR036890">
    <property type="entry name" value="HATPase_C_sf"/>
</dbReference>
<dbReference type="STRING" id="989403.SAMN05421798_1076"/>
<dbReference type="Proteomes" id="UP000076577">
    <property type="component" value="Unassembled WGS sequence"/>
</dbReference>
<protein>
    <recommendedName>
        <fullName evidence="3">Chemotaxis protein CheA</fullName>
        <ecNumber evidence="2">2.7.13.3</ecNumber>
    </recommendedName>
</protein>
<dbReference type="InterPro" id="IPR051315">
    <property type="entry name" value="Bact_Chemotaxis_CheA"/>
</dbReference>
<gene>
    <name evidence="16" type="primary">cheA</name>
    <name evidence="16" type="ORF">PsAD2_01370</name>
</gene>
<evidence type="ECO:0000256" key="3">
    <source>
        <dbReference type="ARBA" id="ARBA00021495"/>
    </source>
</evidence>
<dbReference type="SMART" id="SM00073">
    <property type="entry name" value="HPT"/>
    <property type="match status" value="1"/>
</dbReference>
<dbReference type="EMBL" id="LMCB01000006">
    <property type="protein sequence ID" value="KZL20875.1"/>
    <property type="molecule type" value="Genomic_DNA"/>
</dbReference>
<dbReference type="Gene3D" id="1.10.287.560">
    <property type="entry name" value="Histidine kinase CheA-like, homodimeric domain"/>
    <property type="match status" value="1"/>
</dbReference>
<evidence type="ECO:0000259" key="15">
    <source>
        <dbReference type="PROSITE" id="PS50894"/>
    </source>
</evidence>
<name>A0A161XGD3_9HYPH</name>
<dbReference type="Pfam" id="PF02895">
    <property type="entry name" value="H-kinase_dim"/>
    <property type="match status" value="1"/>
</dbReference>
<dbReference type="Pfam" id="PF01627">
    <property type="entry name" value="Hpt"/>
    <property type="match status" value="1"/>
</dbReference>
<dbReference type="PROSITE" id="PS50894">
    <property type="entry name" value="HPT"/>
    <property type="match status" value="1"/>
</dbReference>
<keyword evidence="7" id="KW-0902">Two-component regulatory system</keyword>
<comment type="catalytic activity">
    <reaction evidence="1">
        <text>ATP + protein L-histidine = ADP + protein N-phospho-L-histidine.</text>
        <dbReference type="EC" id="2.7.13.3"/>
    </reaction>
</comment>
<dbReference type="InterPro" id="IPR011006">
    <property type="entry name" value="CheY-like_superfamily"/>
</dbReference>
<dbReference type="CDD" id="cd00731">
    <property type="entry name" value="CheA_reg"/>
    <property type="match status" value="1"/>
</dbReference>
<dbReference type="InterPro" id="IPR036097">
    <property type="entry name" value="HisK_dim/P_sf"/>
</dbReference>
<dbReference type="GO" id="GO:0005737">
    <property type="term" value="C:cytoplasm"/>
    <property type="evidence" value="ECO:0007669"/>
    <property type="project" value="InterPro"/>
</dbReference>
<evidence type="ECO:0000313" key="16">
    <source>
        <dbReference type="EMBL" id="KZL20875.1"/>
    </source>
</evidence>
<dbReference type="InterPro" id="IPR003594">
    <property type="entry name" value="HATPase_dom"/>
</dbReference>
<keyword evidence="17" id="KW-1185">Reference proteome</keyword>
<dbReference type="PANTHER" id="PTHR43395">
    <property type="entry name" value="SENSOR HISTIDINE KINASE CHEA"/>
    <property type="match status" value="1"/>
</dbReference>
<dbReference type="SMART" id="SM00260">
    <property type="entry name" value="CheW"/>
    <property type="match status" value="1"/>
</dbReference>
<dbReference type="Pfam" id="PF02518">
    <property type="entry name" value="HATPase_c"/>
    <property type="match status" value="1"/>
</dbReference>
<dbReference type="InterPro" id="IPR036061">
    <property type="entry name" value="CheW-like_dom_sf"/>
</dbReference>
<dbReference type="PATRIC" id="fig|989403.3.peg.1461"/>
<dbReference type="RefSeq" id="WP_068004159.1">
    <property type="nucleotide sequence ID" value="NZ_FOFM01000007.1"/>
</dbReference>
<dbReference type="Gene3D" id="1.20.120.160">
    <property type="entry name" value="HPT domain"/>
    <property type="match status" value="1"/>
</dbReference>
<feature type="domain" description="Response regulatory" evidence="13">
    <location>
        <begin position="787"/>
        <end position="904"/>
    </location>
</feature>
<evidence type="ECO:0000256" key="6">
    <source>
        <dbReference type="ARBA" id="ARBA00022777"/>
    </source>
</evidence>
<dbReference type="InterPro" id="IPR005467">
    <property type="entry name" value="His_kinase_dom"/>
</dbReference>
<dbReference type="SUPFAM" id="SSF55874">
    <property type="entry name" value="ATPase domain of HSP90 chaperone/DNA topoisomerase II/histidine kinase"/>
    <property type="match status" value="1"/>
</dbReference>
<feature type="region of interest" description="Disordered" evidence="11">
    <location>
        <begin position="175"/>
        <end position="228"/>
    </location>
</feature>
<proteinExistence type="predicted"/>
<comment type="caution">
    <text evidence="16">The sequence shown here is derived from an EMBL/GenBank/DDBJ whole genome shotgun (WGS) entry which is preliminary data.</text>
</comment>
<dbReference type="PROSITE" id="PS50851">
    <property type="entry name" value="CHEW"/>
    <property type="match status" value="2"/>
</dbReference>
<reference evidence="16 17" key="1">
    <citation type="journal article" date="2016" name="Front. Microbiol.">
        <title>Comparative Genomic Analysis Reveals a Diverse Repertoire of Genes Involved in Prokaryote-Eukaryote Interactions within the Pseudovibrio Genus.</title>
        <authorList>
            <person name="Romano S."/>
            <person name="Fernandez-Guerra A."/>
            <person name="Reen F.J."/>
            <person name="Glockner F.O."/>
            <person name="Crowley S.P."/>
            <person name="O'Sullivan O."/>
            <person name="Cotter P.D."/>
            <person name="Adams C."/>
            <person name="Dobson A.D."/>
            <person name="O'Gara F."/>
        </authorList>
    </citation>
    <scope>NUCLEOTIDE SEQUENCE [LARGE SCALE GENOMIC DNA]</scope>
    <source>
        <strain evidence="16 17">Ad2</strain>
    </source>
</reference>
<evidence type="ECO:0000259" key="14">
    <source>
        <dbReference type="PROSITE" id="PS50851"/>
    </source>
</evidence>
<organism evidence="16 17">
    <name type="scientific">Pseudovibrio axinellae</name>
    <dbReference type="NCBI Taxonomy" id="989403"/>
    <lineage>
        <taxon>Bacteria</taxon>
        <taxon>Pseudomonadati</taxon>
        <taxon>Pseudomonadota</taxon>
        <taxon>Alphaproteobacteria</taxon>
        <taxon>Hyphomicrobiales</taxon>
        <taxon>Stappiaceae</taxon>
        <taxon>Pseudovibrio</taxon>
    </lineage>
</organism>
<dbReference type="InterPro" id="IPR004105">
    <property type="entry name" value="CheA-like_dim"/>
</dbReference>
<dbReference type="CDD" id="cd00088">
    <property type="entry name" value="HPT"/>
    <property type="match status" value="1"/>
</dbReference>